<dbReference type="EMBL" id="CP039349">
    <property type="protein sequence ID" value="QCD93966.1"/>
    <property type="molecule type" value="Genomic_DNA"/>
</dbReference>
<evidence type="ECO:0000313" key="2">
    <source>
        <dbReference type="Proteomes" id="UP000501690"/>
    </source>
</evidence>
<organism evidence="1 2">
    <name type="scientific">Vigna unguiculata</name>
    <name type="common">Cowpea</name>
    <dbReference type="NCBI Taxonomy" id="3917"/>
    <lineage>
        <taxon>Eukaryota</taxon>
        <taxon>Viridiplantae</taxon>
        <taxon>Streptophyta</taxon>
        <taxon>Embryophyta</taxon>
        <taxon>Tracheophyta</taxon>
        <taxon>Spermatophyta</taxon>
        <taxon>Magnoliopsida</taxon>
        <taxon>eudicotyledons</taxon>
        <taxon>Gunneridae</taxon>
        <taxon>Pentapetalae</taxon>
        <taxon>rosids</taxon>
        <taxon>fabids</taxon>
        <taxon>Fabales</taxon>
        <taxon>Fabaceae</taxon>
        <taxon>Papilionoideae</taxon>
        <taxon>50 kb inversion clade</taxon>
        <taxon>NPAAA clade</taxon>
        <taxon>indigoferoid/millettioid clade</taxon>
        <taxon>Phaseoleae</taxon>
        <taxon>Vigna</taxon>
    </lineage>
</organism>
<accession>A0A4D6M196</accession>
<dbReference type="AlphaFoldDB" id="A0A4D6M196"/>
<proteinExistence type="predicted"/>
<sequence length="91" mass="10108">MACPSEVAMRHIVCYIESSSRRGAVCLSERGSRSGEKVSPKRDIVVSHYFTLAQVKRSSLSETNTLAWVKALSLSENNEDSCFRALIELVD</sequence>
<gene>
    <name evidence="1" type="ORF">DEO72_LG5g2043</name>
</gene>
<reference evidence="1 2" key="1">
    <citation type="submission" date="2019-04" db="EMBL/GenBank/DDBJ databases">
        <title>An improved genome assembly and genetic linkage map for asparagus bean, Vigna unguiculata ssp. sesquipedialis.</title>
        <authorList>
            <person name="Xia Q."/>
            <person name="Zhang R."/>
            <person name="Dong Y."/>
        </authorList>
    </citation>
    <scope>NUCLEOTIDE SEQUENCE [LARGE SCALE GENOMIC DNA]</scope>
    <source>
        <tissue evidence="1">Leaf</tissue>
    </source>
</reference>
<dbReference type="Proteomes" id="UP000501690">
    <property type="component" value="Linkage Group LG5"/>
</dbReference>
<evidence type="ECO:0000313" key="1">
    <source>
        <dbReference type="EMBL" id="QCD93966.1"/>
    </source>
</evidence>
<name>A0A4D6M196_VIGUN</name>
<protein>
    <submittedName>
        <fullName evidence="1">Uncharacterized protein</fullName>
    </submittedName>
</protein>
<keyword evidence="2" id="KW-1185">Reference proteome</keyword>